<evidence type="ECO:0000313" key="2">
    <source>
        <dbReference type="Proteomes" id="UP000026961"/>
    </source>
</evidence>
<accession>A0A0E0A414</accession>
<sequence>MVHRDSVYRLPRRRLELLRIRKAAVGVVVGVGGTGAPSREHIGVTQGGADLEDVVVDVVAAASSSSGSCCFVVHGQLLAVVDADAGDGEKQLGVLIWRDREGIIWIEGFGEEEVTAGANHAVKLPSI</sequence>
<proteinExistence type="predicted"/>
<dbReference type="Proteomes" id="UP000026961">
    <property type="component" value="Chromosome 6"/>
</dbReference>
<dbReference type="AlphaFoldDB" id="A0A0E0A414"/>
<dbReference type="EnsemblPlants" id="OGLUM06G00610.1">
    <property type="protein sequence ID" value="OGLUM06G00610.1"/>
    <property type="gene ID" value="OGLUM06G00610"/>
</dbReference>
<organism evidence="1">
    <name type="scientific">Oryza glumipatula</name>
    <dbReference type="NCBI Taxonomy" id="40148"/>
    <lineage>
        <taxon>Eukaryota</taxon>
        <taxon>Viridiplantae</taxon>
        <taxon>Streptophyta</taxon>
        <taxon>Embryophyta</taxon>
        <taxon>Tracheophyta</taxon>
        <taxon>Spermatophyta</taxon>
        <taxon>Magnoliopsida</taxon>
        <taxon>Liliopsida</taxon>
        <taxon>Poales</taxon>
        <taxon>Poaceae</taxon>
        <taxon>BOP clade</taxon>
        <taxon>Oryzoideae</taxon>
        <taxon>Oryzeae</taxon>
        <taxon>Oryzinae</taxon>
        <taxon>Oryza</taxon>
    </lineage>
</organism>
<keyword evidence="2" id="KW-1185">Reference proteome</keyword>
<dbReference type="Gramene" id="OGLUM06G00610.1">
    <property type="protein sequence ID" value="OGLUM06G00610.1"/>
    <property type="gene ID" value="OGLUM06G00610"/>
</dbReference>
<dbReference type="HOGENOM" id="CLU_1973986_0_0_1"/>
<evidence type="ECO:0000313" key="1">
    <source>
        <dbReference type="EnsemblPlants" id="OGLUM06G00610.1"/>
    </source>
</evidence>
<name>A0A0E0A414_9ORYZ</name>
<reference evidence="1" key="1">
    <citation type="submission" date="2015-04" db="UniProtKB">
        <authorList>
            <consortium name="EnsemblPlants"/>
        </authorList>
    </citation>
    <scope>IDENTIFICATION</scope>
</reference>
<protein>
    <submittedName>
        <fullName evidence="1">Uncharacterized protein</fullName>
    </submittedName>
</protein>
<reference evidence="1" key="2">
    <citation type="submission" date="2018-05" db="EMBL/GenBank/DDBJ databases">
        <title>OgluRS3 (Oryza glumaepatula Reference Sequence Version 3).</title>
        <authorList>
            <person name="Zhang J."/>
            <person name="Kudrna D."/>
            <person name="Lee S."/>
            <person name="Talag J."/>
            <person name="Welchert J."/>
            <person name="Wing R.A."/>
        </authorList>
    </citation>
    <scope>NUCLEOTIDE SEQUENCE [LARGE SCALE GENOMIC DNA]</scope>
</reference>